<dbReference type="InterPro" id="IPR001492">
    <property type="entry name" value="Flagellin"/>
</dbReference>
<dbReference type="Gene3D" id="6.10.10.10">
    <property type="entry name" value="Flagellar export chaperone, C-terminal domain"/>
    <property type="match status" value="1"/>
</dbReference>
<organism evidence="3">
    <name type="scientific">mine drainage metagenome</name>
    <dbReference type="NCBI Taxonomy" id="410659"/>
    <lineage>
        <taxon>unclassified sequences</taxon>
        <taxon>metagenomes</taxon>
        <taxon>ecological metagenomes</taxon>
    </lineage>
</organism>
<comment type="caution">
    <text evidence="3">The sequence shown here is derived from an EMBL/GenBank/DDBJ whole genome shotgun (WGS) entry which is preliminary data.</text>
</comment>
<dbReference type="PANTHER" id="PTHR42792">
    <property type="entry name" value="FLAGELLIN"/>
    <property type="match status" value="1"/>
</dbReference>
<name>A0A1J5R8I6_9ZZZZ</name>
<protein>
    <submittedName>
        <fullName evidence="3">A-type flagellin</fullName>
    </submittedName>
</protein>
<dbReference type="PANTHER" id="PTHR42792:SF2">
    <property type="entry name" value="FLAGELLIN"/>
    <property type="match status" value="1"/>
</dbReference>
<dbReference type="InterPro" id="IPR042187">
    <property type="entry name" value="Flagellin_C_sub2"/>
</dbReference>
<proteinExistence type="predicted"/>
<dbReference type="InterPro" id="IPR046358">
    <property type="entry name" value="Flagellin_C"/>
</dbReference>
<evidence type="ECO:0000259" key="2">
    <source>
        <dbReference type="Pfam" id="PF00700"/>
    </source>
</evidence>
<dbReference type="EMBL" id="MLJW01000376">
    <property type="protein sequence ID" value="OIQ88351.1"/>
    <property type="molecule type" value="Genomic_DNA"/>
</dbReference>
<dbReference type="Gene3D" id="1.20.1330.10">
    <property type="entry name" value="f41 fragment of flagellin, N-terminal domain"/>
    <property type="match status" value="1"/>
</dbReference>
<dbReference type="GO" id="GO:0009288">
    <property type="term" value="C:bacterial-type flagellum"/>
    <property type="evidence" value="ECO:0007669"/>
    <property type="project" value="InterPro"/>
</dbReference>
<keyword evidence="3" id="KW-0966">Cell projection</keyword>
<keyword evidence="3" id="KW-0282">Flagellum</keyword>
<dbReference type="Pfam" id="PF00700">
    <property type="entry name" value="Flagellin_C"/>
    <property type="match status" value="1"/>
</dbReference>
<reference evidence="3" key="1">
    <citation type="submission" date="2016-10" db="EMBL/GenBank/DDBJ databases">
        <title>Sequence of Gallionella enrichment culture.</title>
        <authorList>
            <person name="Poehlein A."/>
            <person name="Muehling M."/>
            <person name="Daniel R."/>
        </authorList>
    </citation>
    <scope>NUCLEOTIDE SEQUENCE</scope>
</reference>
<gene>
    <name evidence="3" type="primary">fliC_3</name>
    <name evidence="3" type="ORF">GALL_297880</name>
</gene>
<evidence type="ECO:0000313" key="3">
    <source>
        <dbReference type="EMBL" id="OIQ88351.1"/>
    </source>
</evidence>
<dbReference type="SUPFAM" id="SSF64518">
    <property type="entry name" value="Phase 1 flagellin"/>
    <property type="match status" value="1"/>
</dbReference>
<sequence>MGLTTGGAIGKTAGGDLTLTASSNFVLTGTGNGLADAGLSNYSVGLTKLSDLSISSVSGSNTAITTVDAALAQVNSMRADMGALQNRFTTTVSSLQTASLNISAARSRIQDTDYAAETAALVRGQILQQAGTAMLAQANQLPNLVLSLLK</sequence>
<evidence type="ECO:0000256" key="1">
    <source>
        <dbReference type="ARBA" id="ARBA00023143"/>
    </source>
</evidence>
<keyword evidence="1" id="KW-0975">Bacterial flagellum</keyword>
<dbReference type="AlphaFoldDB" id="A0A1J5R8I6"/>
<keyword evidence="3" id="KW-0969">Cilium</keyword>
<dbReference type="GO" id="GO:0005198">
    <property type="term" value="F:structural molecule activity"/>
    <property type="evidence" value="ECO:0007669"/>
    <property type="project" value="InterPro"/>
</dbReference>
<feature type="domain" description="Flagellin C-terminal" evidence="2">
    <location>
        <begin position="64"/>
        <end position="149"/>
    </location>
</feature>
<accession>A0A1J5R8I6</accession>